<dbReference type="PROSITE" id="PS01124">
    <property type="entry name" value="HTH_ARAC_FAMILY_2"/>
    <property type="match status" value="1"/>
</dbReference>
<gene>
    <name evidence="5" type="ORF">GCM10011339_16840</name>
</gene>
<keyword evidence="2" id="KW-0238">DNA-binding</keyword>
<dbReference type="PANTHER" id="PTHR43280">
    <property type="entry name" value="ARAC-FAMILY TRANSCRIPTIONAL REGULATOR"/>
    <property type="match status" value="1"/>
</dbReference>
<sequence length="267" mass="30458">MEIGLKKKLEDELVLKVSRMKPIIKPTKPHKHAGYHELIFLSKGAGQHTIGDEAFDVVPPTGFYLGPGQVHCWDFSKIPEGYVILFKEEILSLYPKAQSYLFDFPKQFNIPDESDFFHLLDTFFAEFKAGNEMDFLAAYLNLVIIKSSSIAQQNKNNTPSVTKEFAAFRQLVNEHFTEIKNVESYADMLHLSVKKLNEICKSAINATAREVIKERILIEAKNLLTHTNRNVSEIAFELNFTDSSNFVKFFKGQTTLTPLDYRSRAIG</sequence>
<proteinExistence type="predicted"/>
<protein>
    <submittedName>
        <fullName evidence="5">AraC family transcriptional regulator</fullName>
    </submittedName>
</protein>
<dbReference type="Proteomes" id="UP000647339">
    <property type="component" value="Unassembled WGS sequence"/>
</dbReference>
<dbReference type="SUPFAM" id="SSF51182">
    <property type="entry name" value="RmlC-like cupins"/>
    <property type="match status" value="1"/>
</dbReference>
<dbReference type="RefSeq" id="WP_137403211.1">
    <property type="nucleotide sequence ID" value="NZ_BMIU01000007.1"/>
</dbReference>
<dbReference type="Gene3D" id="1.10.10.60">
    <property type="entry name" value="Homeodomain-like"/>
    <property type="match status" value="1"/>
</dbReference>
<dbReference type="Pfam" id="PF02311">
    <property type="entry name" value="AraC_binding"/>
    <property type="match status" value="1"/>
</dbReference>
<evidence type="ECO:0000313" key="6">
    <source>
        <dbReference type="Proteomes" id="UP000647339"/>
    </source>
</evidence>
<name>A0ABQ1UZB7_9BACT</name>
<evidence type="ECO:0000256" key="2">
    <source>
        <dbReference type="ARBA" id="ARBA00023125"/>
    </source>
</evidence>
<dbReference type="InterPro" id="IPR003313">
    <property type="entry name" value="AraC-bd"/>
</dbReference>
<dbReference type="InterPro" id="IPR014710">
    <property type="entry name" value="RmlC-like_jellyroll"/>
</dbReference>
<organism evidence="5 6">
    <name type="scientific">Echinicola rosea</name>
    <dbReference type="NCBI Taxonomy" id="1807691"/>
    <lineage>
        <taxon>Bacteria</taxon>
        <taxon>Pseudomonadati</taxon>
        <taxon>Bacteroidota</taxon>
        <taxon>Cytophagia</taxon>
        <taxon>Cytophagales</taxon>
        <taxon>Cyclobacteriaceae</taxon>
        <taxon>Echinicola</taxon>
    </lineage>
</organism>
<reference evidence="6" key="1">
    <citation type="journal article" date="2019" name="Int. J. Syst. Evol. Microbiol.">
        <title>The Global Catalogue of Microorganisms (GCM) 10K type strain sequencing project: providing services to taxonomists for standard genome sequencing and annotation.</title>
        <authorList>
            <consortium name="The Broad Institute Genomics Platform"/>
            <consortium name="The Broad Institute Genome Sequencing Center for Infectious Disease"/>
            <person name="Wu L."/>
            <person name="Ma J."/>
        </authorList>
    </citation>
    <scope>NUCLEOTIDE SEQUENCE [LARGE SCALE GENOMIC DNA]</scope>
    <source>
        <strain evidence="6">CGMCC 1.15407</strain>
    </source>
</reference>
<keyword evidence="3" id="KW-0804">Transcription</keyword>
<dbReference type="InterPro" id="IPR009057">
    <property type="entry name" value="Homeodomain-like_sf"/>
</dbReference>
<dbReference type="InterPro" id="IPR018060">
    <property type="entry name" value="HTH_AraC"/>
</dbReference>
<evidence type="ECO:0000259" key="4">
    <source>
        <dbReference type="PROSITE" id="PS01124"/>
    </source>
</evidence>
<dbReference type="Pfam" id="PF12833">
    <property type="entry name" value="HTH_18"/>
    <property type="match status" value="1"/>
</dbReference>
<dbReference type="SMART" id="SM00342">
    <property type="entry name" value="HTH_ARAC"/>
    <property type="match status" value="1"/>
</dbReference>
<dbReference type="PANTHER" id="PTHR43280:SF32">
    <property type="entry name" value="TRANSCRIPTIONAL REGULATORY PROTEIN"/>
    <property type="match status" value="1"/>
</dbReference>
<dbReference type="SUPFAM" id="SSF46689">
    <property type="entry name" value="Homeodomain-like"/>
    <property type="match status" value="1"/>
</dbReference>
<comment type="caution">
    <text evidence="5">The sequence shown here is derived from an EMBL/GenBank/DDBJ whole genome shotgun (WGS) entry which is preliminary data.</text>
</comment>
<evidence type="ECO:0000256" key="1">
    <source>
        <dbReference type="ARBA" id="ARBA00023015"/>
    </source>
</evidence>
<evidence type="ECO:0000313" key="5">
    <source>
        <dbReference type="EMBL" id="GGF29243.1"/>
    </source>
</evidence>
<keyword evidence="6" id="KW-1185">Reference proteome</keyword>
<feature type="domain" description="HTH araC/xylS-type" evidence="4">
    <location>
        <begin position="166"/>
        <end position="264"/>
    </location>
</feature>
<dbReference type="EMBL" id="BMIU01000007">
    <property type="protein sequence ID" value="GGF29243.1"/>
    <property type="molecule type" value="Genomic_DNA"/>
</dbReference>
<evidence type="ECO:0000256" key="3">
    <source>
        <dbReference type="ARBA" id="ARBA00023163"/>
    </source>
</evidence>
<dbReference type="InterPro" id="IPR011051">
    <property type="entry name" value="RmlC_Cupin_sf"/>
</dbReference>
<accession>A0ABQ1UZB7</accession>
<dbReference type="Gene3D" id="2.60.120.10">
    <property type="entry name" value="Jelly Rolls"/>
    <property type="match status" value="1"/>
</dbReference>
<keyword evidence="1" id="KW-0805">Transcription regulation</keyword>